<organism evidence="2 3">
    <name type="scientific">Saguinus oedipus</name>
    <name type="common">Cotton-top tamarin</name>
    <name type="synonym">Oedipomidas oedipus</name>
    <dbReference type="NCBI Taxonomy" id="9490"/>
    <lineage>
        <taxon>Eukaryota</taxon>
        <taxon>Metazoa</taxon>
        <taxon>Chordata</taxon>
        <taxon>Craniata</taxon>
        <taxon>Vertebrata</taxon>
        <taxon>Euteleostomi</taxon>
        <taxon>Mammalia</taxon>
        <taxon>Eutheria</taxon>
        <taxon>Euarchontoglires</taxon>
        <taxon>Primates</taxon>
        <taxon>Haplorrhini</taxon>
        <taxon>Platyrrhini</taxon>
        <taxon>Cebidae</taxon>
        <taxon>Callitrichinae</taxon>
        <taxon>Saguinus</taxon>
    </lineage>
</organism>
<sequence>LDVQGPCSPGYNGRAAHHPQCEPHPGDGQQPPACSLCRPSYPAPDAHCLPDPLGSRIL</sequence>
<name>A0ABQ9W176_SAGOE</name>
<evidence type="ECO:0000313" key="2">
    <source>
        <dbReference type="EMBL" id="KAK2115394.1"/>
    </source>
</evidence>
<reference evidence="2 3" key="1">
    <citation type="submission" date="2023-05" db="EMBL/GenBank/DDBJ databases">
        <title>B98-5 Cell Line De Novo Hybrid Assembly: An Optical Mapping Approach.</title>
        <authorList>
            <person name="Kananen K."/>
            <person name="Auerbach J.A."/>
            <person name="Kautto E."/>
            <person name="Blachly J.S."/>
        </authorList>
    </citation>
    <scope>NUCLEOTIDE SEQUENCE [LARGE SCALE GENOMIC DNA]</scope>
    <source>
        <strain evidence="2">B95-8</strain>
        <tissue evidence="2">Cell line</tissue>
    </source>
</reference>
<protein>
    <submittedName>
        <fullName evidence="2">Uncharacterized protein</fullName>
    </submittedName>
</protein>
<evidence type="ECO:0000256" key="1">
    <source>
        <dbReference type="SAM" id="MobiDB-lite"/>
    </source>
</evidence>
<dbReference type="Proteomes" id="UP001266305">
    <property type="component" value="Unassembled WGS sequence"/>
</dbReference>
<feature type="region of interest" description="Disordered" evidence="1">
    <location>
        <begin position="1"/>
        <end position="33"/>
    </location>
</feature>
<comment type="caution">
    <text evidence="2">The sequence shown here is derived from an EMBL/GenBank/DDBJ whole genome shotgun (WGS) entry which is preliminary data.</text>
</comment>
<dbReference type="EMBL" id="JASSZA010000003">
    <property type="protein sequence ID" value="KAK2115394.1"/>
    <property type="molecule type" value="Genomic_DNA"/>
</dbReference>
<keyword evidence="3" id="KW-1185">Reference proteome</keyword>
<proteinExistence type="predicted"/>
<accession>A0ABQ9W176</accession>
<feature type="non-terminal residue" evidence="2">
    <location>
        <position position="1"/>
    </location>
</feature>
<gene>
    <name evidence="2" type="ORF">P7K49_006020</name>
</gene>
<evidence type="ECO:0000313" key="3">
    <source>
        <dbReference type="Proteomes" id="UP001266305"/>
    </source>
</evidence>